<feature type="domain" description="Cupin type-2" evidence="1">
    <location>
        <begin position="45"/>
        <end position="114"/>
    </location>
</feature>
<protein>
    <recommendedName>
        <fullName evidence="1">Cupin type-2 domain-containing protein</fullName>
    </recommendedName>
</protein>
<keyword evidence="3" id="KW-1185">Reference proteome</keyword>
<dbReference type="InterPro" id="IPR053146">
    <property type="entry name" value="QDO-like"/>
</dbReference>
<evidence type="ECO:0000313" key="2">
    <source>
        <dbReference type="EMBL" id="KAI1881070.1"/>
    </source>
</evidence>
<dbReference type="OrthoDB" id="4124983at2759"/>
<dbReference type="InterPro" id="IPR013096">
    <property type="entry name" value="Cupin_2"/>
</dbReference>
<dbReference type="Proteomes" id="UP000829685">
    <property type="component" value="Unassembled WGS sequence"/>
</dbReference>
<organism evidence="2 3">
    <name type="scientific">Neoarthrinium moseri</name>
    <dbReference type="NCBI Taxonomy" id="1658444"/>
    <lineage>
        <taxon>Eukaryota</taxon>
        <taxon>Fungi</taxon>
        <taxon>Dikarya</taxon>
        <taxon>Ascomycota</taxon>
        <taxon>Pezizomycotina</taxon>
        <taxon>Sordariomycetes</taxon>
        <taxon>Xylariomycetidae</taxon>
        <taxon>Amphisphaeriales</taxon>
        <taxon>Apiosporaceae</taxon>
        <taxon>Neoarthrinium</taxon>
    </lineage>
</organism>
<dbReference type="Pfam" id="PF07883">
    <property type="entry name" value="Cupin_2"/>
    <property type="match status" value="1"/>
</dbReference>
<evidence type="ECO:0000259" key="1">
    <source>
        <dbReference type="Pfam" id="PF07883"/>
    </source>
</evidence>
<dbReference type="PANTHER" id="PTHR36440">
    <property type="entry name" value="PUTATIVE (AFU_ORTHOLOGUE AFUA_8G07350)-RELATED"/>
    <property type="match status" value="1"/>
</dbReference>
<name>A0A9P9WXT1_9PEZI</name>
<gene>
    <name evidence="2" type="ORF">JX265_001310</name>
</gene>
<evidence type="ECO:0000313" key="3">
    <source>
        <dbReference type="Proteomes" id="UP000829685"/>
    </source>
</evidence>
<dbReference type="InterPro" id="IPR014710">
    <property type="entry name" value="RmlC-like_jellyroll"/>
</dbReference>
<dbReference type="InterPro" id="IPR011051">
    <property type="entry name" value="RmlC_Cupin_sf"/>
</dbReference>
<proteinExistence type="predicted"/>
<accession>A0A9P9WXT1</accession>
<dbReference type="Gene3D" id="2.60.120.10">
    <property type="entry name" value="Jelly Rolls"/>
    <property type="match status" value="1"/>
</dbReference>
<dbReference type="EMBL" id="JAFIMR010000002">
    <property type="protein sequence ID" value="KAI1881070.1"/>
    <property type="molecule type" value="Genomic_DNA"/>
</dbReference>
<sequence length="161" mass="17991">MPLRGPVPVIHSTRDKNSEKVQVGPTTIYIMEDGSHTDNRIGCMVLELPAGTSGPPMHWHRFHDECFFVTKGRVAFVTPDGEVEVGTGELLTVPPRAIHTFKNASKTEDAEFFMTATPGYYMDYFRTMSKVTTSGQKLTPEQTQHIMELFGTFPPDVESEP</sequence>
<dbReference type="PANTHER" id="PTHR36440:SF1">
    <property type="entry name" value="PUTATIVE (AFU_ORTHOLOGUE AFUA_8G07350)-RELATED"/>
    <property type="match status" value="1"/>
</dbReference>
<comment type="caution">
    <text evidence="2">The sequence shown here is derived from an EMBL/GenBank/DDBJ whole genome shotgun (WGS) entry which is preliminary data.</text>
</comment>
<reference evidence="2" key="1">
    <citation type="submission" date="2021-03" db="EMBL/GenBank/DDBJ databases">
        <title>Revisited historic fungal species revealed as producer of novel bioactive compounds through whole genome sequencing and comparative genomics.</title>
        <authorList>
            <person name="Vignolle G.A."/>
            <person name="Hochenegger N."/>
            <person name="Mach R.L."/>
            <person name="Mach-Aigner A.R."/>
            <person name="Javad Rahimi M."/>
            <person name="Salim K.A."/>
            <person name="Chan C.M."/>
            <person name="Lim L.B.L."/>
            <person name="Cai F."/>
            <person name="Druzhinina I.S."/>
            <person name="U'Ren J.M."/>
            <person name="Derntl C."/>
        </authorList>
    </citation>
    <scope>NUCLEOTIDE SEQUENCE</scope>
    <source>
        <strain evidence="2">TUCIM 5799</strain>
    </source>
</reference>
<dbReference type="SUPFAM" id="SSF51182">
    <property type="entry name" value="RmlC-like cupins"/>
    <property type="match status" value="1"/>
</dbReference>
<dbReference type="AlphaFoldDB" id="A0A9P9WXT1"/>